<dbReference type="GO" id="GO:0016020">
    <property type="term" value="C:membrane"/>
    <property type="evidence" value="ECO:0007669"/>
    <property type="project" value="UniProtKB-SubCell"/>
</dbReference>
<protein>
    <recommendedName>
        <fullName evidence="11">MLO-like protein</fullName>
    </recommendedName>
</protein>
<gene>
    <name evidence="9" type="ORF">KP509_37G036800</name>
</gene>
<sequence>MAEEVDESVSLLTAPTWGIALTCALFVVISLAVDQVILRVGKGLAGKHKYEALFLAFEKIKNELLMVGILSLALAMGQNSFSKVCVSESWYKLKPLCKHPLSDTDVIIQEKHSTCPEGRIPFMTAESIHDLHILIFILAIVHILYSIMIIVIGMCEVHRWQAWEVSAAEKLKSEMFVDIEGNVRVTRETTFIRRRASASVWLENALIAYMVAFLKQFYTWRIKETDYVSLRNGFIKHHFPMNLDFNFHKFILRTFQDDCKRVVGIGWKLWIYAVFYLLIDVDGWETNWFATFAPLVVSIFL</sequence>
<evidence type="ECO:0000256" key="2">
    <source>
        <dbReference type="ARBA" id="ARBA00006574"/>
    </source>
</evidence>
<feature type="transmembrane region" description="Helical" evidence="8">
    <location>
        <begin position="131"/>
        <end position="152"/>
    </location>
</feature>
<name>A0A8T2Q7Y5_CERRI</name>
<feature type="transmembrane region" description="Helical" evidence="8">
    <location>
        <begin position="17"/>
        <end position="41"/>
    </location>
</feature>
<comment type="caution">
    <text evidence="9">The sequence shown here is derived from an EMBL/GenBank/DDBJ whole genome shotgun (WGS) entry which is preliminary data.</text>
</comment>
<dbReference type="InterPro" id="IPR004326">
    <property type="entry name" value="Mlo"/>
</dbReference>
<evidence type="ECO:0000256" key="3">
    <source>
        <dbReference type="ARBA" id="ARBA00022692"/>
    </source>
</evidence>
<evidence type="ECO:0000256" key="1">
    <source>
        <dbReference type="ARBA" id="ARBA00004141"/>
    </source>
</evidence>
<dbReference type="OMA" id="HILYSIM"/>
<dbReference type="PANTHER" id="PTHR31942">
    <property type="entry name" value="MLO-LIKE PROTEIN 1"/>
    <property type="match status" value="1"/>
</dbReference>
<dbReference type="OrthoDB" id="1388414at2759"/>
<proteinExistence type="inferred from homology"/>
<organism evidence="9 10">
    <name type="scientific">Ceratopteris richardii</name>
    <name type="common">Triangle waterfern</name>
    <dbReference type="NCBI Taxonomy" id="49495"/>
    <lineage>
        <taxon>Eukaryota</taxon>
        <taxon>Viridiplantae</taxon>
        <taxon>Streptophyta</taxon>
        <taxon>Embryophyta</taxon>
        <taxon>Tracheophyta</taxon>
        <taxon>Polypodiopsida</taxon>
        <taxon>Polypodiidae</taxon>
        <taxon>Polypodiales</taxon>
        <taxon>Pteridineae</taxon>
        <taxon>Pteridaceae</taxon>
        <taxon>Parkerioideae</taxon>
        <taxon>Ceratopteris</taxon>
    </lineage>
</organism>
<dbReference type="AlphaFoldDB" id="A0A8T2Q7Y5"/>
<keyword evidence="6 8" id="KW-0472">Membrane</keyword>
<keyword evidence="7" id="KW-0568">Pathogenesis-related protein</keyword>
<dbReference type="EMBL" id="CM035442">
    <property type="protein sequence ID" value="KAH7279786.1"/>
    <property type="molecule type" value="Genomic_DNA"/>
</dbReference>
<evidence type="ECO:0000313" key="10">
    <source>
        <dbReference type="Proteomes" id="UP000825935"/>
    </source>
</evidence>
<evidence type="ECO:0008006" key="11">
    <source>
        <dbReference type="Google" id="ProtNLM"/>
    </source>
</evidence>
<evidence type="ECO:0000256" key="5">
    <source>
        <dbReference type="ARBA" id="ARBA00022989"/>
    </source>
</evidence>
<dbReference type="Pfam" id="PF03094">
    <property type="entry name" value="Mlo"/>
    <property type="match status" value="1"/>
</dbReference>
<keyword evidence="4" id="KW-0611">Plant defense</keyword>
<evidence type="ECO:0000256" key="6">
    <source>
        <dbReference type="ARBA" id="ARBA00023136"/>
    </source>
</evidence>
<keyword evidence="3 8" id="KW-0812">Transmembrane</keyword>
<evidence type="ECO:0000313" key="9">
    <source>
        <dbReference type="EMBL" id="KAH7279786.1"/>
    </source>
</evidence>
<accession>A0A8T2Q7Y5</accession>
<evidence type="ECO:0000256" key="8">
    <source>
        <dbReference type="SAM" id="Phobius"/>
    </source>
</evidence>
<evidence type="ECO:0000256" key="7">
    <source>
        <dbReference type="ARBA" id="ARBA00023265"/>
    </source>
</evidence>
<dbReference type="Proteomes" id="UP000825935">
    <property type="component" value="Chromosome 37"/>
</dbReference>
<feature type="transmembrane region" description="Helical" evidence="8">
    <location>
        <begin position="262"/>
        <end position="279"/>
    </location>
</feature>
<dbReference type="GO" id="GO:0006952">
    <property type="term" value="P:defense response"/>
    <property type="evidence" value="ECO:0007669"/>
    <property type="project" value="UniProtKB-KW"/>
</dbReference>
<dbReference type="PANTHER" id="PTHR31942:SF52">
    <property type="entry name" value="MLO-LIKE PROTEIN 1"/>
    <property type="match status" value="1"/>
</dbReference>
<reference evidence="9" key="1">
    <citation type="submission" date="2021-08" db="EMBL/GenBank/DDBJ databases">
        <title>WGS assembly of Ceratopteris richardii.</title>
        <authorList>
            <person name="Marchant D.B."/>
            <person name="Chen G."/>
            <person name="Jenkins J."/>
            <person name="Shu S."/>
            <person name="Leebens-Mack J."/>
            <person name="Grimwood J."/>
            <person name="Schmutz J."/>
            <person name="Soltis P."/>
            <person name="Soltis D."/>
            <person name="Chen Z.-H."/>
        </authorList>
    </citation>
    <scope>NUCLEOTIDE SEQUENCE</scope>
    <source>
        <strain evidence="9">Whitten #5841</strain>
        <tissue evidence="9">Leaf</tissue>
    </source>
</reference>
<feature type="transmembrane region" description="Helical" evidence="8">
    <location>
        <begin position="62"/>
        <end position="81"/>
    </location>
</feature>
<evidence type="ECO:0000256" key="4">
    <source>
        <dbReference type="ARBA" id="ARBA00022821"/>
    </source>
</evidence>
<comment type="similarity">
    <text evidence="2">Belongs to the MLO family.</text>
</comment>
<comment type="subcellular location">
    <subcellularLocation>
        <location evidence="1">Membrane</location>
        <topology evidence="1">Multi-pass membrane protein</topology>
    </subcellularLocation>
</comment>
<keyword evidence="5 8" id="KW-1133">Transmembrane helix</keyword>
<keyword evidence="10" id="KW-1185">Reference proteome</keyword>